<protein>
    <recommendedName>
        <fullName evidence="3">C3H1-type domain-containing protein</fullName>
    </recommendedName>
</protein>
<dbReference type="Proteomes" id="UP000799429">
    <property type="component" value="Unassembled WGS sequence"/>
</dbReference>
<organism evidence="4 5">
    <name type="scientific">Patellaria atrata CBS 101060</name>
    <dbReference type="NCBI Taxonomy" id="1346257"/>
    <lineage>
        <taxon>Eukaryota</taxon>
        <taxon>Fungi</taxon>
        <taxon>Dikarya</taxon>
        <taxon>Ascomycota</taxon>
        <taxon>Pezizomycotina</taxon>
        <taxon>Dothideomycetes</taxon>
        <taxon>Dothideomycetes incertae sedis</taxon>
        <taxon>Patellariales</taxon>
        <taxon>Patellariaceae</taxon>
        <taxon>Patellaria</taxon>
    </lineage>
</organism>
<feature type="zinc finger region" description="C3H1-type" evidence="1">
    <location>
        <begin position="378"/>
        <end position="405"/>
    </location>
</feature>
<evidence type="ECO:0000313" key="4">
    <source>
        <dbReference type="EMBL" id="KAF2838041.1"/>
    </source>
</evidence>
<proteinExistence type="predicted"/>
<reference evidence="4" key="1">
    <citation type="journal article" date="2020" name="Stud. Mycol.">
        <title>101 Dothideomycetes genomes: a test case for predicting lifestyles and emergence of pathogens.</title>
        <authorList>
            <person name="Haridas S."/>
            <person name="Albert R."/>
            <person name="Binder M."/>
            <person name="Bloem J."/>
            <person name="Labutti K."/>
            <person name="Salamov A."/>
            <person name="Andreopoulos B."/>
            <person name="Baker S."/>
            <person name="Barry K."/>
            <person name="Bills G."/>
            <person name="Bluhm B."/>
            <person name="Cannon C."/>
            <person name="Castanera R."/>
            <person name="Culley D."/>
            <person name="Daum C."/>
            <person name="Ezra D."/>
            <person name="Gonzalez J."/>
            <person name="Henrissat B."/>
            <person name="Kuo A."/>
            <person name="Liang C."/>
            <person name="Lipzen A."/>
            <person name="Lutzoni F."/>
            <person name="Magnuson J."/>
            <person name="Mondo S."/>
            <person name="Nolan M."/>
            <person name="Ohm R."/>
            <person name="Pangilinan J."/>
            <person name="Park H.-J."/>
            <person name="Ramirez L."/>
            <person name="Alfaro M."/>
            <person name="Sun H."/>
            <person name="Tritt A."/>
            <person name="Yoshinaga Y."/>
            <person name="Zwiers L.-H."/>
            <person name="Turgeon B."/>
            <person name="Goodwin S."/>
            <person name="Spatafora J."/>
            <person name="Crous P."/>
            <person name="Grigoriev I."/>
        </authorList>
    </citation>
    <scope>NUCLEOTIDE SEQUENCE</scope>
    <source>
        <strain evidence="4">CBS 101060</strain>
    </source>
</reference>
<evidence type="ECO:0000256" key="1">
    <source>
        <dbReference type="PROSITE-ProRule" id="PRU00723"/>
    </source>
</evidence>
<dbReference type="PANTHER" id="PTHR37543:SF1">
    <property type="entry name" value="CCCH ZINC FINGER DNA BINDING PROTEIN (AFU_ORTHOLOGUE AFUA_5G12760)"/>
    <property type="match status" value="1"/>
</dbReference>
<keyword evidence="5" id="KW-1185">Reference proteome</keyword>
<dbReference type="AlphaFoldDB" id="A0A9P4S8T1"/>
<dbReference type="InterPro" id="IPR057683">
    <property type="entry name" value="DUF7923"/>
</dbReference>
<gene>
    <name evidence="4" type="ORF">M501DRAFT_1032020</name>
</gene>
<feature type="domain" description="C3H1-type" evidence="3">
    <location>
        <begin position="378"/>
        <end position="405"/>
    </location>
</feature>
<evidence type="ECO:0000256" key="2">
    <source>
        <dbReference type="SAM" id="MobiDB-lite"/>
    </source>
</evidence>
<accession>A0A9P4S8T1</accession>
<dbReference type="GO" id="GO:0008270">
    <property type="term" value="F:zinc ion binding"/>
    <property type="evidence" value="ECO:0007669"/>
    <property type="project" value="UniProtKB-KW"/>
</dbReference>
<evidence type="ECO:0000259" key="3">
    <source>
        <dbReference type="PROSITE" id="PS50103"/>
    </source>
</evidence>
<name>A0A9P4S8T1_9PEZI</name>
<dbReference type="Gene3D" id="4.10.1000.10">
    <property type="entry name" value="Zinc finger, CCCH-type"/>
    <property type="match status" value="1"/>
</dbReference>
<dbReference type="PANTHER" id="PTHR37543">
    <property type="entry name" value="CCCH ZINC FINGER DNA BINDING PROTEIN (AFU_ORTHOLOGUE AFUA_5G12760)"/>
    <property type="match status" value="1"/>
</dbReference>
<dbReference type="Pfam" id="PF25540">
    <property type="entry name" value="DUF7923"/>
    <property type="match status" value="1"/>
</dbReference>
<keyword evidence="1" id="KW-0479">Metal-binding</keyword>
<evidence type="ECO:0000313" key="5">
    <source>
        <dbReference type="Proteomes" id="UP000799429"/>
    </source>
</evidence>
<dbReference type="OrthoDB" id="3512845at2759"/>
<dbReference type="EMBL" id="MU006097">
    <property type="protein sequence ID" value="KAF2838041.1"/>
    <property type="molecule type" value="Genomic_DNA"/>
</dbReference>
<sequence length="476" mass="53783">MSDSKGVINTIRDATTESLWHRFEELKSREAKKDQLIEELLYRYEYLSEQHKKECEEHDREREHNRIAQQAQKSLMEDMRKLQNFMNKDPFVLLLIDGDDMIFADQFLQEGEAGGKKAAEFIHQSIVEYMHCNLTDIPSDTKVVARVYANVKGLADVCYKTGVVNKPSLVEEFVRGFTRGNILFDFVDVGPGKGRADEKLAEIFKLHLYDFHCRHIILGGGHDKGYARLLEELAPDEGSIRRITLLEGVPFEKELATLPFTTHKMGHTFRETKINVSSNNNSIGIAPFPPASSVSPPPFYPVSRTVSTSNTPQPRAEATPAISWASAAAKAAALPMSSLPPAAKAVQQDPNYIPRNRKGQRIDSPPRQYDREEVNRVKKLKMCNVHFLRKACPFGDECAHVHDYKPTQAELETLRLVARMTPCTYGTQCEDPGCTYGHRCHAPEGKNGERCIFGGMCKFKNEMHNMDLTPVTLTKI</sequence>
<keyword evidence="1" id="KW-0862">Zinc</keyword>
<dbReference type="PROSITE" id="PS50103">
    <property type="entry name" value="ZF_C3H1"/>
    <property type="match status" value="1"/>
</dbReference>
<comment type="caution">
    <text evidence="4">The sequence shown here is derived from an EMBL/GenBank/DDBJ whole genome shotgun (WGS) entry which is preliminary data.</text>
</comment>
<keyword evidence="1" id="KW-0863">Zinc-finger</keyword>
<feature type="region of interest" description="Disordered" evidence="2">
    <location>
        <begin position="342"/>
        <end position="371"/>
    </location>
</feature>
<dbReference type="InterPro" id="IPR057654">
    <property type="entry name" value="Znf-CCCH_tandem"/>
</dbReference>
<dbReference type="InterPro" id="IPR000571">
    <property type="entry name" value="Znf_CCCH"/>
</dbReference>
<dbReference type="Pfam" id="PF25543">
    <property type="entry name" value="zf-CCCH_tandem"/>
    <property type="match status" value="1"/>
</dbReference>